<name>A0ABY5YA76_9FLAO</name>
<dbReference type="Gene3D" id="1.10.760.10">
    <property type="entry name" value="Cytochrome c-like domain"/>
    <property type="match status" value="1"/>
</dbReference>
<dbReference type="InterPro" id="IPR011042">
    <property type="entry name" value="6-blade_b-propeller_TolB-like"/>
</dbReference>
<reference evidence="6" key="1">
    <citation type="submission" date="2022-09" db="EMBL/GenBank/DDBJ databases">
        <title>Maribacter litopenaei sp. nov., isolated from the intestinal tract of the Pacific White Shrimp, Litopenaeus vannamei.</title>
        <authorList>
            <person name="Kim S.Y."/>
            <person name="Hwang C.Y."/>
        </authorList>
    </citation>
    <scope>NUCLEOTIDE SEQUENCE</scope>
    <source>
        <strain evidence="6">HL-LV01</strain>
    </source>
</reference>
<dbReference type="Gene3D" id="2.120.10.30">
    <property type="entry name" value="TolB, C-terminal domain"/>
    <property type="match status" value="1"/>
</dbReference>
<dbReference type="Pfam" id="PF23500">
    <property type="entry name" value="DUF7133"/>
    <property type="match status" value="1"/>
</dbReference>
<evidence type="ECO:0000259" key="5">
    <source>
        <dbReference type="PROSITE" id="PS51007"/>
    </source>
</evidence>
<keyword evidence="7" id="KW-1185">Reference proteome</keyword>
<evidence type="ECO:0000313" key="7">
    <source>
        <dbReference type="Proteomes" id="UP001059209"/>
    </source>
</evidence>
<dbReference type="PROSITE" id="PS51007">
    <property type="entry name" value="CYTC"/>
    <property type="match status" value="1"/>
</dbReference>
<dbReference type="Pfam" id="PF00034">
    <property type="entry name" value="Cytochrom_C"/>
    <property type="match status" value="1"/>
</dbReference>
<evidence type="ECO:0000256" key="1">
    <source>
        <dbReference type="ARBA" id="ARBA00022617"/>
    </source>
</evidence>
<keyword evidence="2 4" id="KW-0479">Metal-binding</keyword>
<dbReference type="InterPro" id="IPR036909">
    <property type="entry name" value="Cyt_c-like_dom_sf"/>
</dbReference>
<dbReference type="SUPFAM" id="SSF63829">
    <property type="entry name" value="Calcium-dependent phosphotriesterase"/>
    <property type="match status" value="1"/>
</dbReference>
<dbReference type="EMBL" id="CP104205">
    <property type="protein sequence ID" value="UWX55960.1"/>
    <property type="molecule type" value="Genomic_DNA"/>
</dbReference>
<dbReference type="SUPFAM" id="SSF46626">
    <property type="entry name" value="Cytochrome c"/>
    <property type="match status" value="1"/>
</dbReference>
<feature type="domain" description="Cytochrome c" evidence="5">
    <location>
        <begin position="614"/>
        <end position="708"/>
    </location>
</feature>
<proteinExistence type="predicted"/>
<evidence type="ECO:0000256" key="4">
    <source>
        <dbReference type="PROSITE-ProRule" id="PRU00433"/>
    </source>
</evidence>
<dbReference type="RefSeq" id="WP_260574468.1">
    <property type="nucleotide sequence ID" value="NZ_CP104205.1"/>
</dbReference>
<keyword evidence="1 4" id="KW-0349">Heme</keyword>
<evidence type="ECO:0000256" key="2">
    <source>
        <dbReference type="ARBA" id="ARBA00022723"/>
    </source>
</evidence>
<gene>
    <name evidence="6" type="ORF">NYZ99_06305</name>
</gene>
<accession>A0ABY5YA76</accession>
<organism evidence="6 7">
    <name type="scientific">Maribacter litopenaei</name>
    <dbReference type="NCBI Taxonomy" id="2976127"/>
    <lineage>
        <taxon>Bacteria</taxon>
        <taxon>Pseudomonadati</taxon>
        <taxon>Bacteroidota</taxon>
        <taxon>Flavobacteriia</taxon>
        <taxon>Flavobacteriales</taxon>
        <taxon>Flavobacteriaceae</taxon>
        <taxon>Maribacter</taxon>
    </lineage>
</organism>
<dbReference type="InterPro" id="IPR009056">
    <property type="entry name" value="Cyt_c-like_dom"/>
</dbReference>
<keyword evidence="3 4" id="KW-0408">Iron</keyword>
<evidence type="ECO:0000313" key="6">
    <source>
        <dbReference type="EMBL" id="UWX55960.1"/>
    </source>
</evidence>
<dbReference type="PANTHER" id="PTHR33546">
    <property type="entry name" value="LARGE, MULTIFUNCTIONAL SECRETED PROTEIN-RELATED"/>
    <property type="match status" value="1"/>
</dbReference>
<dbReference type="Proteomes" id="UP001059209">
    <property type="component" value="Chromosome"/>
</dbReference>
<dbReference type="PROSITE" id="PS51257">
    <property type="entry name" value="PROKAR_LIPOPROTEIN"/>
    <property type="match status" value="1"/>
</dbReference>
<dbReference type="PANTHER" id="PTHR33546:SF1">
    <property type="entry name" value="LARGE, MULTIFUNCTIONAL SECRETED PROTEIN"/>
    <property type="match status" value="1"/>
</dbReference>
<protein>
    <submittedName>
        <fullName evidence="6">C-type cytochrome</fullName>
    </submittedName>
</protein>
<dbReference type="InterPro" id="IPR055557">
    <property type="entry name" value="DUF7133"/>
</dbReference>
<sequence length="746" mass="84019">MIFRHLFLLTTLLFISCNRDIVETNIPLESYVLEDGFQLRSIAAEPLLVAPVVMDFDNKGRIWVAEMNGYMNNMEGRGEDAPLGSIKILEDRDRDGVMDHAIKFLDNLTLPRAIAHVYGGLLYAEPPNLWFVEIENDKPGNRILVDSLYAPDGNPEHQPNGLMMNVDNWIYNAKSHFRYRQKNGKWLKEPTTFRGQWGITHDNFGRLYFNDNSGQLLGDYLLPNRSTRNKFLKPRYGVNKLLTKDQRVYPLHASLVNRGYAEGILDGDSLLVDVTAACAPLVYRGGKFPTGYDQNVFVCVPEANLIKRNVLQFHGDSTNAYQAWQGKEFLASTDIGFRPVSLNNGPDGAMYIVDMHRGVIGHHAYLSPYFKKKAREKLLDTIIGRGRILKIQNESSSNSNSIVLESAKDEELLGFLNHSNGWVSDRSQQLLIARGNLGLKDSLVSMLRTSNNEVAQIHALYTLEGMDALDFNLLIDLANQGDDQLASHAIVLLETFVNSTNTNKFLDLGKRLLEEKSLFKDVYFASSLGVWASYSKELTLPLLLKYSLLYKDNPIVSEAIVSGSTDILDEYKKSLDENNFETTSLLYQMLLESIQNKEDDILNPIYVSNGLNEDSRTKGAKIFRQICAACHGINGEGNEGLAPPLVHSNYVSEPIERMALIILNGLKGPIHVNGELYEMNQAMPGLKNNETLSDEDIADVITYVSNAFADNPVWISADRIRELRKLKSRDGNEYTEEELLELSFQE</sequence>
<evidence type="ECO:0000256" key="3">
    <source>
        <dbReference type="ARBA" id="ARBA00023004"/>
    </source>
</evidence>